<evidence type="ECO:0000313" key="3">
    <source>
        <dbReference type="Proteomes" id="UP000308230"/>
    </source>
</evidence>
<dbReference type="Proteomes" id="UP000308230">
    <property type="component" value="Unassembled WGS sequence"/>
</dbReference>
<gene>
    <name evidence="2" type="ORF">FCL54_11230</name>
</gene>
<keyword evidence="2" id="KW-0808">Transferase</keyword>
<name>A0A5R9F8C1_9BACL</name>
<protein>
    <submittedName>
        <fullName evidence="2">GNAT family N-acetyltransferase</fullName>
    </submittedName>
</protein>
<dbReference type="AlphaFoldDB" id="A0A5R9F8C1"/>
<dbReference type="OrthoDB" id="69535at2"/>
<feature type="domain" description="N-acetyltransferase" evidence="1">
    <location>
        <begin position="14"/>
        <end position="169"/>
    </location>
</feature>
<dbReference type="PROSITE" id="PS51186">
    <property type="entry name" value="GNAT"/>
    <property type="match status" value="1"/>
</dbReference>
<dbReference type="SUPFAM" id="SSF55729">
    <property type="entry name" value="Acyl-CoA N-acyltransferases (Nat)"/>
    <property type="match status" value="1"/>
</dbReference>
<evidence type="ECO:0000259" key="1">
    <source>
        <dbReference type="PROSITE" id="PS51186"/>
    </source>
</evidence>
<dbReference type="EMBL" id="SWLG01000007">
    <property type="protein sequence ID" value="TLS37093.1"/>
    <property type="molecule type" value="Genomic_DNA"/>
</dbReference>
<comment type="caution">
    <text evidence="2">The sequence shown here is derived from an EMBL/GenBank/DDBJ whole genome shotgun (WGS) entry which is preliminary data.</text>
</comment>
<dbReference type="GO" id="GO:0016747">
    <property type="term" value="F:acyltransferase activity, transferring groups other than amino-acyl groups"/>
    <property type="evidence" value="ECO:0007669"/>
    <property type="project" value="InterPro"/>
</dbReference>
<dbReference type="RefSeq" id="WP_138126439.1">
    <property type="nucleotide sequence ID" value="NZ_SWLG01000007.1"/>
</dbReference>
<keyword evidence="3" id="KW-1185">Reference proteome</keyword>
<evidence type="ECO:0000313" key="2">
    <source>
        <dbReference type="EMBL" id="TLS37093.1"/>
    </source>
</evidence>
<accession>A0A5R9F8C1</accession>
<sequence length="169" mass="19520">MVKVEKAEFQHIDGIIKVCSEGYRDTYKETHSQEYIERTINEFYNFERIYDEILNPDEGWDGWYVALKDEEVVGAIGGGMTGADKGEIFVLYLDPARRGEGIGTRLLEFLTDIQKEKGAVMQWVSVSKGNQKGIPFYEARGFQMVREQKTFASEASEDYTSLRYCRKIR</sequence>
<dbReference type="Gene3D" id="3.40.630.30">
    <property type="match status" value="1"/>
</dbReference>
<dbReference type="InterPro" id="IPR000182">
    <property type="entry name" value="GNAT_dom"/>
</dbReference>
<dbReference type="Pfam" id="PF00583">
    <property type="entry name" value="Acetyltransf_1"/>
    <property type="match status" value="1"/>
</dbReference>
<reference evidence="2 3" key="1">
    <citation type="submission" date="2019-04" db="EMBL/GenBank/DDBJ databases">
        <title>Bacillus caeni sp. nov., a bacterium isolated from mangrove sediment.</title>
        <authorList>
            <person name="Huang H."/>
            <person name="Mo K."/>
            <person name="Hu Y."/>
        </authorList>
    </citation>
    <scope>NUCLEOTIDE SEQUENCE [LARGE SCALE GENOMIC DNA]</scope>
    <source>
        <strain evidence="2 3">HB172195</strain>
    </source>
</reference>
<organism evidence="2 3">
    <name type="scientific">Exobacillus caeni</name>
    <dbReference type="NCBI Taxonomy" id="2574798"/>
    <lineage>
        <taxon>Bacteria</taxon>
        <taxon>Bacillati</taxon>
        <taxon>Bacillota</taxon>
        <taxon>Bacilli</taxon>
        <taxon>Bacillales</taxon>
        <taxon>Guptibacillaceae</taxon>
        <taxon>Exobacillus</taxon>
    </lineage>
</organism>
<dbReference type="CDD" id="cd04301">
    <property type="entry name" value="NAT_SF"/>
    <property type="match status" value="1"/>
</dbReference>
<proteinExistence type="predicted"/>
<dbReference type="InterPro" id="IPR016181">
    <property type="entry name" value="Acyl_CoA_acyltransferase"/>
</dbReference>